<dbReference type="AlphaFoldDB" id="A0A0G4FTB9"/>
<organism evidence="2 3">
    <name type="scientific">Vitrella brassicaformis (strain CCMP3155)</name>
    <dbReference type="NCBI Taxonomy" id="1169540"/>
    <lineage>
        <taxon>Eukaryota</taxon>
        <taxon>Sar</taxon>
        <taxon>Alveolata</taxon>
        <taxon>Colpodellida</taxon>
        <taxon>Vitrellaceae</taxon>
        <taxon>Vitrella</taxon>
    </lineage>
</organism>
<dbReference type="InParanoid" id="A0A0G4FTB9"/>
<feature type="region of interest" description="Disordered" evidence="1">
    <location>
        <begin position="82"/>
        <end position="109"/>
    </location>
</feature>
<sequence length="109" mass="11880">MAAPQAAGFRFVRLAAGAFGRGGEQTSLKMLAKWKPCPTSIPADEDGASRESVINHWSQLLSVKLTKHNAFEVASCAQRRQRAAEGQRFPEDFVSRGPYRPHTNPASGL</sequence>
<dbReference type="Proteomes" id="UP000041254">
    <property type="component" value="Unassembled WGS sequence"/>
</dbReference>
<dbReference type="PhylomeDB" id="A0A0G4FTB9"/>
<keyword evidence="3" id="KW-1185">Reference proteome</keyword>
<protein>
    <submittedName>
        <fullName evidence="2">Uncharacterized protein</fullName>
    </submittedName>
</protein>
<evidence type="ECO:0000256" key="1">
    <source>
        <dbReference type="SAM" id="MobiDB-lite"/>
    </source>
</evidence>
<proteinExistence type="predicted"/>
<evidence type="ECO:0000313" key="3">
    <source>
        <dbReference type="Proteomes" id="UP000041254"/>
    </source>
</evidence>
<reference evidence="2 3" key="1">
    <citation type="submission" date="2014-11" db="EMBL/GenBank/DDBJ databases">
        <authorList>
            <person name="Zhu J."/>
            <person name="Qi W."/>
            <person name="Song R."/>
        </authorList>
    </citation>
    <scope>NUCLEOTIDE SEQUENCE [LARGE SCALE GENOMIC DNA]</scope>
</reference>
<accession>A0A0G4FTB9</accession>
<feature type="compositionally biased region" description="Basic and acidic residues" evidence="1">
    <location>
        <begin position="82"/>
        <end position="94"/>
    </location>
</feature>
<evidence type="ECO:0000313" key="2">
    <source>
        <dbReference type="EMBL" id="CEM17603.1"/>
    </source>
</evidence>
<gene>
    <name evidence="2" type="ORF">Vbra_149</name>
</gene>
<dbReference type="VEuPathDB" id="CryptoDB:Vbra_149"/>
<dbReference type="EMBL" id="CDMY01000492">
    <property type="protein sequence ID" value="CEM17603.1"/>
    <property type="molecule type" value="Genomic_DNA"/>
</dbReference>
<name>A0A0G4FTB9_VITBC</name>